<dbReference type="EMBL" id="JAYMYQ010000009">
    <property type="protein sequence ID" value="KAK7314038.1"/>
    <property type="molecule type" value="Genomic_DNA"/>
</dbReference>
<sequence>MLTQGEQQGSIATCITQIFQMHKAWRLQQLHPKTLAIASSTASSTLACCTLVRSPLNVVLEALHMGTATACY</sequence>
<keyword evidence="2" id="KW-1185">Reference proteome</keyword>
<dbReference type="Proteomes" id="UP001367508">
    <property type="component" value="Unassembled WGS sequence"/>
</dbReference>
<reference evidence="1 2" key="1">
    <citation type="submission" date="2024-01" db="EMBL/GenBank/DDBJ databases">
        <title>The genomes of 5 underutilized Papilionoideae crops provide insights into root nodulation and disease resistanc.</title>
        <authorList>
            <person name="Jiang F."/>
        </authorList>
    </citation>
    <scope>NUCLEOTIDE SEQUENCE [LARGE SCALE GENOMIC DNA]</scope>
    <source>
        <strain evidence="1">LVBAO_FW01</strain>
        <tissue evidence="1">Leaves</tissue>
    </source>
</reference>
<proteinExistence type="predicted"/>
<organism evidence="1 2">
    <name type="scientific">Canavalia gladiata</name>
    <name type="common">Sword bean</name>
    <name type="synonym">Dolichos gladiatus</name>
    <dbReference type="NCBI Taxonomy" id="3824"/>
    <lineage>
        <taxon>Eukaryota</taxon>
        <taxon>Viridiplantae</taxon>
        <taxon>Streptophyta</taxon>
        <taxon>Embryophyta</taxon>
        <taxon>Tracheophyta</taxon>
        <taxon>Spermatophyta</taxon>
        <taxon>Magnoliopsida</taxon>
        <taxon>eudicotyledons</taxon>
        <taxon>Gunneridae</taxon>
        <taxon>Pentapetalae</taxon>
        <taxon>rosids</taxon>
        <taxon>fabids</taxon>
        <taxon>Fabales</taxon>
        <taxon>Fabaceae</taxon>
        <taxon>Papilionoideae</taxon>
        <taxon>50 kb inversion clade</taxon>
        <taxon>NPAAA clade</taxon>
        <taxon>indigoferoid/millettioid clade</taxon>
        <taxon>Phaseoleae</taxon>
        <taxon>Canavalia</taxon>
    </lineage>
</organism>
<evidence type="ECO:0000313" key="1">
    <source>
        <dbReference type="EMBL" id="KAK7314038.1"/>
    </source>
</evidence>
<gene>
    <name evidence="1" type="ORF">VNO77_39246</name>
</gene>
<protein>
    <submittedName>
        <fullName evidence="1">Uncharacterized protein</fullName>
    </submittedName>
</protein>
<evidence type="ECO:0000313" key="2">
    <source>
        <dbReference type="Proteomes" id="UP001367508"/>
    </source>
</evidence>
<comment type="caution">
    <text evidence="1">The sequence shown here is derived from an EMBL/GenBank/DDBJ whole genome shotgun (WGS) entry which is preliminary data.</text>
</comment>
<dbReference type="AlphaFoldDB" id="A0AAN9KD27"/>
<accession>A0AAN9KD27</accession>
<name>A0AAN9KD27_CANGL</name>